<name>A0A914PNI0_9BILA</name>
<evidence type="ECO:0000313" key="1">
    <source>
        <dbReference type="Proteomes" id="UP000887578"/>
    </source>
</evidence>
<proteinExistence type="predicted"/>
<dbReference type="WBParaSite" id="PDA_v2.g17549.t1">
    <property type="protein sequence ID" value="PDA_v2.g17549.t1"/>
    <property type="gene ID" value="PDA_v2.g17549"/>
</dbReference>
<evidence type="ECO:0000313" key="2">
    <source>
        <dbReference type="WBParaSite" id="PDA_v2.g17549.t1"/>
    </source>
</evidence>
<keyword evidence="1" id="KW-1185">Reference proteome</keyword>
<dbReference type="AlphaFoldDB" id="A0A914PNI0"/>
<accession>A0A914PNI0</accession>
<organism evidence="1 2">
    <name type="scientific">Panagrolaimus davidi</name>
    <dbReference type="NCBI Taxonomy" id="227884"/>
    <lineage>
        <taxon>Eukaryota</taxon>
        <taxon>Metazoa</taxon>
        <taxon>Ecdysozoa</taxon>
        <taxon>Nematoda</taxon>
        <taxon>Chromadorea</taxon>
        <taxon>Rhabditida</taxon>
        <taxon>Tylenchina</taxon>
        <taxon>Panagrolaimomorpha</taxon>
        <taxon>Panagrolaimoidea</taxon>
        <taxon>Panagrolaimidae</taxon>
        <taxon>Panagrolaimus</taxon>
    </lineage>
</organism>
<reference evidence="2" key="1">
    <citation type="submission" date="2022-11" db="UniProtKB">
        <authorList>
            <consortium name="WormBaseParasite"/>
        </authorList>
    </citation>
    <scope>IDENTIFICATION</scope>
</reference>
<sequence length="131" mass="14744">MSESDRERAQRIIALLIQYTRPGQIQIPFHWVNDDEPKQNTVSHKFYVDDDVNVLNDSGTGTIESSQEKDLAQVNLEDGELLEIDDEIEDVKRKGNVVSSANNSFNSSNGSYNGIALAVITMLKYQDQLKL</sequence>
<dbReference type="Proteomes" id="UP000887578">
    <property type="component" value="Unplaced"/>
</dbReference>
<protein>
    <submittedName>
        <fullName evidence="2">Uncharacterized protein</fullName>
    </submittedName>
</protein>